<dbReference type="RefSeq" id="WP_319926675.1">
    <property type="nucleotide sequence ID" value="NZ_VCDP01000047.1"/>
</dbReference>
<evidence type="ECO:0000313" key="1">
    <source>
        <dbReference type="EMBL" id="MDX7999964.1"/>
    </source>
</evidence>
<dbReference type="InterPro" id="IPR003458">
    <property type="entry name" value="Phage_T4_Gp38_tail_assem"/>
</dbReference>
<dbReference type="PANTHER" id="PTHR34413">
    <property type="entry name" value="PROPHAGE TAIL FIBER ASSEMBLY PROTEIN HOMOLOG TFAE-RELATED-RELATED"/>
    <property type="match status" value="1"/>
</dbReference>
<protein>
    <submittedName>
        <fullName evidence="1">Tail fiber assembly protein</fullName>
    </submittedName>
</protein>
<name>A0ABU4SN08_9GAMM</name>
<accession>A0ABU4SN08</accession>
<gene>
    <name evidence="1" type="ORF">FE394_12290</name>
</gene>
<proteinExistence type="predicted"/>
<sequence length="198" mass="22049">MTKAKLDKHLIATAAGDITVFNYNGDTREYFSSSVEFLAVGVGIPAHSCVDVPGESKEGYAICRSQDLLGWEYVADHRGKTIYSIETGEARVITVPGDYPPDTTTNAPVTLFDKWDGKQWVTDNLALKTDYIRRAEQQKLSLQRQADFAIAPLQYAVDLEMATDGERAVLTAWKKYCVLLNRVDCSIAPDIDWPKVPE</sequence>
<comment type="caution">
    <text evidence="1">The sequence shown here is derived from an EMBL/GenBank/DDBJ whole genome shotgun (WGS) entry which is preliminary data.</text>
</comment>
<organism evidence="1 2">
    <name type="scientific">Xenorhabdus littoralis</name>
    <dbReference type="NCBI Taxonomy" id="2582835"/>
    <lineage>
        <taxon>Bacteria</taxon>
        <taxon>Pseudomonadati</taxon>
        <taxon>Pseudomonadota</taxon>
        <taxon>Gammaproteobacteria</taxon>
        <taxon>Enterobacterales</taxon>
        <taxon>Morganellaceae</taxon>
        <taxon>Xenorhabdus</taxon>
    </lineage>
</organism>
<reference evidence="2" key="1">
    <citation type="journal article" date="2024" name="Toxins">
        <title>Genome Sequence Analysis of Native Xenorhabdus Strains Isolated from Entomopathogenic Nematodes in Argentina.</title>
        <authorList>
            <person name="Palma L."/>
            <person name="Frizzo L."/>
            <person name="Kaiser S."/>
            <person name="Berry C."/>
            <person name="Caballero P."/>
            <person name="Bode H.B."/>
            <person name="Del Valle E.E."/>
        </authorList>
    </citation>
    <scope>NUCLEOTIDE SEQUENCE [LARGE SCALE GENOMIC DNA]</scope>
    <source>
        <strain evidence="2">Reich</strain>
    </source>
</reference>
<dbReference type="EMBL" id="VCDP01000047">
    <property type="protein sequence ID" value="MDX7999964.1"/>
    <property type="molecule type" value="Genomic_DNA"/>
</dbReference>
<dbReference type="InterPro" id="IPR051220">
    <property type="entry name" value="TFA_Chaperone"/>
</dbReference>
<dbReference type="PANTHER" id="PTHR34413:SF2">
    <property type="entry name" value="PROPHAGE TAIL FIBER ASSEMBLY PROTEIN HOMOLOG TFAE-RELATED"/>
    <property type="match status" value="1"/>
</dbReference>
<dbReference type="Pfam" id="PF02413">
    <property type="entry name" value="Caudo_TAP"/>
    <property type="match status" value="1"/>
</dbReference>
<keyword evidence="2" id="KW-1185">Reference proteome</keyword>
<evidence type="ECO:0000313" key="2">
    <source>
        <dbReference type="Proteomes" id="UP001271640"/>
    </source>
</evidence>
<dbReference type="Proteomes" id="UP001271640">
    <property type="component" value="Unassembled WGS sequence"/>
</dbReference>